<feature type="transmembrane region" description="Helical" evidence="7">
    <location>
        <begin position="174"/>
        <end position="193"/>
    </location>
</feature>
<dbReference type="InterPro" id="IPR011701">
    <property type="entry name" value="MFS"/>
</dbReference>
<feature type="transmembrane region" description="Helical" evidence="7">
    <location>
        <begin position="311"/>
        <end position="331"/>
    </location>
</feature>
<feature type="transmembrane region" description="Helical" evidence="7">
    <location>
        <begin position="365"/>
        <end position="388"/>
    </location>
</feature>
<evidence type="ECO:0000313" key="8">
    <source>
        <dbReference type="EMBL" id="KAK8095725.1"/>
    </source>
</evidence>
<dbReference type="FunFam" id="1.20.1250.20:FF:000034">
    <property type="entry name" value="MFS general substrate transporter"/>
    <property type="match status" value="1"/>
</dbReference>
<evidence type="ECO:0000256" key="3">
    <source>
        <dbReference type="ARBA" id="ARBA00022692"/>
    </source>
</evidence>
<comment type="subcellular location">
    <subcellularLocation>
        <location evidence="1">Membrane</location>
        <topology evidence="1">Multi-pass membrane protein</topology>
    </subcellularLocation>
</comment>
<feature type="transmembrane region" description="Helical" evidence="7">
    <location>
        <begin position="274"/>
        <end position="299"/>
    </location>
</feature>
<dbReference type="PANTHER" id="PTHR43791">
    <property type="entry name" value="PERMEASE-RELATED"/>
    <property type="match status" value="1"/>
</dbReference>
<organism evidence="8 9">
    <name type="scientific">Apiospora kogelbergensis</name>
    <dbReference type="NCBI Taxonomy" id="1337665"/>
    <lineage>
        <taxon>Eukaryota</taxon>
        <taxon>Fungi</taxon>
        <taxon>Dikarya</taxon>
        <taxon>Ascomycota</taxon>
        <taxon>Pezizomycotina</taxon>
        <taxon>Sordariomycetes</taxon>
        <taxon>Xylariomycetidae</taxon>
        <taxon>Amphisphaeriales</taxon>
        <taxon>Apiosporaceae</taxon>
        <taxon>Apiospora</taxon>
    </lineage>
</organism>
<evidence type="ECO:0000256" key="5">
    <source>
        <dbReference type="ARBA" id="ARBA00023136"/>
    </source>
</evidence>
<dbReference type="EMBL" id="JAQQWP010000011">
    <property type="protein sequence ID" value="KAK8095725.1"/>
    <property type="molecule type" value="Genomic_DNA"/>
</dbReference>
<feature type="compositionally biased region" description="Basic and acidic residues" evidence="6">
    <location>
        <begin position="14"/>
        <end position="26"/>
    </location>
</feature>
<accession>A0AAW0QG87</accession>
<feature type="region of interest" description="Disordered" evidence="6">
    <location>
        <begin position="1"/>
        <end position="26"/>
    </location>
</feature>
<evidence type="ECO:0000313" key="9">
    <source>
        <dbReference type="Proteomes" id="UP001392437"/>
    </source>
</evidence>
<keyword evidence="4 7" id="KW-1133">Transmembrane helix</keyword>
<name>A0AAW0QG87_9PEZI</name>
<dbReference type="GO" id="GO:0016020">
    <property type="term" value="C:membrane"/>
    <property type="evidence" value="ECO:0007669"/>
    <property type="project" value="UniProtKB-SubCell"/>
</dbReference>
<dbReference type="InterPro" id="IPR036259">
    <property type="entry name" value="MFS_trans_sf"/>
</dbReference>
<feature type="transmembrane region" description="Helical" evidence="7">
    <location>
        <begin position="115"/>
        <end position="135"/>
    </location>
</feature>
<comment type="caution">
    <text evidence="8">The sequence shown here is derived from an EMBL/GenBank/DDBJ whole genome shotgun (WGS) entry which is preliminary data.</text>
</comment>
<evidence type="ECO:0000256" key="6">
    <source>
        <dbReference type="SAM" id="MobiDB-lite"/>
    </source>
</evidence>
<reference evidence="8 9" key="1">
    <citation type="submission" date="2023-01" db="EMBL/GenBank/DDBJ databases">
        <title>Analysis of 21 Apiospora genomes using comparative genomics revels a genus with tremendous synthesis potential of carbohydrate active enzymes and secondary metabolites.</title>
        <authorList>
            <person name="Sorensen T."/>
        </authorList>
    </citation>
    <scope>NUCLEOTIDE SEQUENCE [LARGE SCALE GENOMIC DNA]</scope>
    <source>
        <strain evidence="8 9">CBS 117206</strain>
    </source>
</reference>
<dbReference type="AlphaFoldDB" id="A0AAW0QG87"/>
<feature type="compositionally biased region" description="Polar residues" evidence="6">
    <location>
        <begin position="1"/>
        <end position="12"/>
    </location>
</feature>
<evidence type="ECO:0000256" key="2">
    <source>
        <dbReference type="ARBA" id="ARBA00022448"/>
    </source>
</evidence>
<dbReference type="Pfam" id="PF07690">
    <property type="entry name" value="MFS_1"/>
    <property type="match status" value="1"/>
</dbReference>
<dbReference type="GO" id="GO:0022857">
    <property type="term" value="F:transmembrane transporter activity"/>
    <property type="evidence" value="ECO:0007669"/>
    <property type="project" value="InterPro"/>
</dbReference>
<feature type="transmembrane region" description="Helical" evidence="7">
    <location>
        <begin position="205"/>
        <end position="227"/>
    </location>
</feature>
<dbReference type="PANTHER" id="PTHR43791:SF57">
    <property type="entry name" value="MAJOR FACILITATOR SUPERFAMILY (MFS) PROFILE DOMAIN-CONTAINING PROTEIN"/>
    <property type="match status" value="1"/>
</dbReference>
<feature type="transmembrane region" description="Helical" evidence="7">
    <location>
        <begin position="431"/>
        <end position="451"/>
    </location>
</feature>
<evidence type="ECO:0000256" key="1">
    <source>
        <dbReference type="ARBA" id="ARBA00004141"/>
    </source>
</evidence>
<keyword evidence="2" id="KW-0813">Transport</keyword>
<feature type="transmembrane region" description="Helical" evidence="7">
    <location>
        <begin position="400"/>
        <end position="419"/>
    </location>
</feature>
<sequence>MYEKTQNQSAMLSTKDDETPSEGTRTHVSEVPMFDQKTTKRLLRKLDWHLLPFMSLIYLLCFLDRTNIGNARLDSLEQDLNLKGLQYNDCLAILFPFYIAAEIPSNMMMKRIRPSVWLTFIMVAWSACMIAQGFVKNYSGLMATRVFLGVFEGGLFPGVNYYELHHECGFRMALFFSAATLAGAFGGILARCIAEMSGVGGLSAWSWIFILEGLLSILVSFSAYWAIHDYPSTAGFLTEKERDEVERRLAVDHGQLSNHFDVKYVWQAIGDWKIYIFMLIFMAGFAPIYSLSMFIPTIIKGMGYSANNAQLMSVPPYVFACFFTIGASWYADRARQRGIFLLGFQLVAILGFALLAASGNATVQYIGTVLAAVGVYPQIPLGLAWNGANIGGSLKRGTGIAMQVMGGNCGGIIASYVYLTRDGPRYVTGHSILIGIVGMAFFLTLFMTIWCRRENARRDAVAQQVGSHELTEEQKILERELADGAPWFRYTI</sequence>
<proteinExistence type="predicted"/>
<keyword evidence="5 7" id="KW-0472">Membrane</keyword>
<feature type="transmembrane region" description="Helical" evidence="7">
    <location>
        <begin position="141"/>
        <end position="162"/>
    </location>
</feature>
<evidence type="ECO:0000256" key="7">
    <source>
        <dbReference type="SAM" id="Phobius"/>
    </source>
</evidence>
<gene>
    <name evidence="8" type="ORF">PG999_013747</name>
</gene>
<keyword evidence="9" id="KW-1185">Reference proteome</keyword>
<protein>
    <submittedName>
        <fullName evidence="8">High-affinity nicotinic acid transporter</fullName>
    </submittedName>
</protein>
<dbReference type="Proteomes" id="UP001392437">
    <property type="component" value="Unassembled WGS sequence"/>
</dbReference>
<feature type="transmembrane region" description="Helical" evidence="7">
    <location>
        <begin position="338"/>
        <end position="359"/>
    </location>
</feature>
<dbReference type="FunFam" id="1.20.1250.20:FF:000068">
    <property type="entry name" value="MFS general substrate transporter"/>
    <property type="match status" value="1"/>
</dbReference>
<evidence type="ECO:0000256" key="4">
    <source>
        <dbReference type="ARBA" id="ARBA00022989"/>
    </source>
</evidence>
<keyword evidence="3 7" id="KW-0812">Transmembrane</keyword>
<dbReference type="Gene3D" id="1.20.1250.20">
    <property type="entry name" value="MFS general substrate transporter like domains"/>
    <property type="match status" value="2"/>
</dbReference>
<dbReference type="SUPFAM" id="SSF103473">
    <property type="entry name" value="MFS general substrate transporter"/>
    <property type="match status" value="1"/>
</dbReference>